<organism evidence="2">
    <name type="scientific">Schistocephalus solidus</name>
    <name type="common">Tapeworm</name>
    <dbReference type="NCBI Taxonomy" id="70667"/>
    <lineage>
        <taxon>Eukaryota</taxon>
        <taxon>Metazoa</taxon>
        <taxon>Spiralia</taxon>
        <taxon>Lophotrochozoa</taxon>
        <taxon>Platyhelminthes</taxon>
        <taxon>Cestoda</taxon>
        <taxon>Eucestoda</taxon>
        <taxon>Diphyllobothriidea</taxon>
        <taxon>Diphyllobothriidae</taxon>
        <taxon>Schistocephalus</taxon>
    </lineage>
</organism>
<evidence type="ECO:0000313" key="2">
    <source>
        <dbReference type="WBParaSite" id="SSLN_0001960601-mRNA-1"/>
    </source>
</evidence>
<dbReference type="WBParaSite" id="SSLN_0001960601-mRNA-1">
    <property type="protein sequence ID" value="SSLN_0001960601-mRNA-1"/>
    <property type="gene ID" value="SSLN_0001960601"/>
</dbReference>
<name>A0A183TQY9_SCHSO</name>
<reference evidence="2" key="1">
    <citation type="submission" date="2016-06" db="UniProtKB">
        <authorList>
            <consortium name="WormBaseParasite"/>
        </authorList>
    </citation>
    <scope>IDENTIFICATION</scope>
</reference>
<feature type="compositionally biased region" description="Polar residues" evidence="1">
    <location>
        <begin position="128"/>
        <end position="137"/>
    </location>
</feature>
<protein>
    <submittedName>
        <fullName evidence="2">C2 tensin-type domain-containing protein</fullName>
    </submittedName>
</protein>
<sequence length="173" mass="19006">LCVEEGKLIIDLFFNSKLDVGKDGVQKCLGRLHFALFDDDESVISVSAPEFQGEELKNSQSSLYKTASAISPDRGEPIGTTIRASLMWEWAYWLTGRRTRLRAPQHDLSPVTHTPGFTKAGDMEEPSPSDSKSTGQPLDTHRIHWADGVVCLSFLFVDDKSAMGTPDAPDPVA</sequence>
<evidence type="ECO:0000256" key="1">
    <source>
        <dbReference type="SAM" id="MobiDB-lite"/>
    </source>
</evidence>
<feature type="region of interest" description="Disordered" evidence="1">
    <location>
        <begin position="104"/>
        <end position="139"/>
    </location>
</feature>
<proteinExistence type="predicted"/>
<accession>A0A183TQY9</accession>
<dbReference type="AlphaFoldDB" id="A0A183TQY9"/>